<dbReference type="Gene3D" id="1.20.1530.20">
    <property type="match status" value="1"/>
</dbReference>
<dbReference type="GO" id="GO:0016020">
    <property type="term" value="C:membrane"/>
    <property type="evidence" value="ECO:0007669"/>
    <property type="project" value="UniProtKB-SubCell"/>
</dbReference>
<keyword evidence="3" id="KW-0812">Transmembrane</keyword>
<keyword evidence="5" id="KW-1133">Transmembrane helix</keyword>
<evidence type="ECO:0000256" key="1">
    <source>
        <dbReference type="ARBA" id="ARBA00004141"/>
    </source>
</evidence>
<keyword evidence="7" id="KW-0732">Signal</keyword>
<keyword evidence="9" id="KW-1185">Reference proteome</keyword>
<dbReference type="InterPro" id="IPR038770">
    <property type="entry name" value="Na+/solute_symporter_sf"/>
</dbReference>
<name>A0A3P7NTM4_DIBLA</name>
<dbReference type="PANTHER" id="PTHR10361:SF28">
    <property type="entry name" value="P3 PROTEIN-RELATED"/>
    <property type="match status" value="1"/>
</dbReference>
<evidence type="ECO:0000256" key="6">
    <source>
        <dbReference type="ARBA" id="ARBA00023136"/>
    </source>
</evidence>
<evidence type="ECO:0000256" key="5">
    <source>
        <dbReference type="ARBA" id="ARBA00022989"/>
    </source>
</evidence>
<proteinExistence type="inferred from homology"/>
<organism evidence="8 9">
    <name type="scientific">Dibothriocephalus latus</name>
    <name type="common">Fish tapeworm</name>
    <name type="synonym">Diphyllobothrium latum</name>
    <dbReference type="NCBI Taxonomy" id="60516"/>
    <lineage>
        <taxon>Eukaryota</taxon>
        <taxon>Metazoa</taxon>
        <taxon>Spiralia</taxon>
        <taxon>Lophotrochozoa</taxon>
        <taxon>Platyhelminthes</taxon>
        <taxon>Cestoda</taxon>
        <taxon>Eucestoda</taxon>
        <taxon>Diphyllobothriidea</taxon>
        <taxon>Diphyllobothriidae</taxon>
        <taxon>Dibothriocephalus</taxon>
    </lineage>
</organism>
<dbReference type="OrthoDB" id="203097at2759"/>
<evidence type="ECO:0000313" key="8">
    <source>
        <dbReference type="EMBL" id="VDN12269.1"/>
    </source>
</evidence>
<keyword evidence="6" id="KW-0472">Membrane</keyword>
<evidence type="ECO:0000256" key="4">
    <source>
        <dbReference type="ARBA" id="ARBA00022847"/>
    </source>
</evidence>
<comment type="subcellular location">
    <subcellularLocation>
        <location evidence="1">Membrane</location>
        <topology evidence="1">Multi-pass membrane protein</topology>
    </subcellularLocation>
</comment>
<dbReference type="InterPro" id="IPR002657">
    <property type="entry name" value="BilAc:Na_symport/Acr3"/>
</dbReference>
<dbReference type="EMBL" id="UYRU01053483">
    <property type="protein sequence ID" value="VDN12269.1"/>
    <property type="molecule type" value="Genomic_DNA"/>
</dbReference>
<sequence>MRCIRLFLPFLLAALHTTQVVGFGFGGGHGKGYVQESAGGLVVDPQDQAERERINAEMDANAVTYGEETEQLFTYFKSKDGQVTLNMSCSKSALVFEQEESPLPVGCNLTYDFQRSIALSFEIDYPPVVYLAPAFWLHLQPTASSGPSNIYLNLTIQGVRMGVAYLRIWAREAIEEEKSGAGVYVWHNWSRSDPVLVEAYLSKLANRSEIAFGIAMLVPIKPEFGFGLLTVGCSPGGAGSNVWTLLLHGDLNLSMTMTFISSVAALVHENVITKTIGML</sequence>
<evidence type="ECO:0000313" key="9">
    <source>
        <dbReference type="Proteomes" id="UP000281553"/>
    </source>
</evidence>
<keyword evidence="4" id="KW-0769">Symport</keyword>
<evidence type="ECO:0000256" key="2">
    <source>
        <dbReference type="ARBA" id="ARBA00006528"/>
    </source>
</evidence>
<dbReference type="Proteomes" id="UP000281553">
    <property type="component" value="Unassembled WGS sequence"/>
</dbReference>
<feature type="signal peptide" evidence="7">
    <location>
        <begin position="1"/>
        <end position="22"/>
    </location>
</feature>
<keyword evidence="4" id="KW-0813">Transport</keyword>
<evidence type="ECO:0000256" key="7">
    <source>
        <dbReference type="SAM" id="SignalP"/>
    </source>
</evidence>
<comment type="similarity">
    <text evidence="2">Belongs to the bile acid:sodium symporter (BASS) (TC 2.A.28) family.</text>
</comment>
<dbReference type="AlphaFoldDB" id="A0A3P7NTM4"/>
<dbReference type="GO" id="GO:0015293">
    <property type="term" value="F:symporter activity"/>
    <property type="evidence" value="ECO:0007669"/>
    <property type="project" value="UniProtKB-KW"/>
</dbReference>
<dbReference type="InterPro" id="IPR004710">
    <property type="entry name" value="Bilac:Na_transpt"/>
</dbReference>
<reference evidence="8 9" key="1">
    <citation type="submission" date="2018-11" db="EMBL/GenBank/DDBJ databases">
        <authorList>
            <consortium name="Pathogen Informatics"/>
        </authorList>
    </citation>
    <scope>NUCLEOTIDE SEQUENCE [LARGE SCALE GENOMIC DNA]</scope>
</reference>
<evidence type="ECO:0000256" key="3">
    <source>
        <dbReference type="ARBA" id="ARBA00022692"/>
    </source>
</evidence>
<feature type="chain" id="PRO_5018295986" evidence="7">
    <location>
        <begin position="23"/>
        <end position="279"/>
    </location>
</feature>
<protein>
    <submittedName>
        <fullName evidence="8">Uncharacterized protein</fullName>
    </submittedName>
</protein>
<dbReference type="PANTHER" id="PTHR10361">
    <property type="entry name" value="SODIUM-BILE ACID COTRANSPORTER"/>
    <property type="match status" value="1"/>
</dbReference>
<dbReference type="Pfam" id="PF01758">
    <property type="entry name" value="SBF"/>
    <property type="match status" value="1"/>
</dbReference>
<gene>
    <name evidence="8" type="ORF">DILT_LOCUS8100</name>
</gene>
<accession>A0A3P7NTM4</accession>